<organism evidence="3 4">
    <name type="scientific">Alkalihalophilus pseudofirmus</name>
    <name type="common">Bacillus pseudofirmus</name>
    <dbReference type="NCBI Taxonomy" id="79885"/>
    <lineage>
        <taxon>Bacteria</taxon>
        <taxon>Bacillati</taxon>
        <taxon>Bacillota</taxon>
        <taxon>Bacilli</taxon>
        <taxon>Bacillales</taxon>
        <taxon>Bacillaceae</taxon>
        <taxon>Alkalihalophilus</taxon>
    </lineage>
</organism>
<dbReference type="EMBL" id="JAWJAY010000001">
    <property type="protein sequence ID" value="MDV2883873.1"/>
    <property type="molecule type" value="Genomic_DNA"/>
</dbReference>
<dbReference type="Proteomes" id="UP001285636">
    <property type="component" value="Unassembled WGS sequence"/>
</dbReference>
<keyword evidence="1" id="KW-1133">Transmembrane helix</keyword>
<dbReference type="InterPro" id="IPR000326">
    <property type="entry name" value="PAP2/HPO"/>
</dbReference>
<dbReference type="SMART" id="SM00014">
    <property type="entry name" value="acidPPc"/>
    <property type="match status" value="1"/>
</dbReference>
<keyword evidence="1" id="KW-0472">Membrane</keyword>
<dbReference type="CDD" id="cd03392">
    <property type="entry name" value="PAP2_like_2"/>
    <property type="match status" value="1"/>
</dbReference>
<dbReference type="RefSeq" id="WP_323465715.1">
    <property type="nucleotide sequence ID" value="NZ_CP144224.1"/>
</dbReference>
<feature type="transmembrane region" description="Helical" evidence="1">
    <location>
        <begin position="57"/>
        <end position="80"/>
    </location>
</feature>
<dbReference type="SUPFAM" id="SSF48317">
    <property type="entry name" value="Acid phosphatase/Vanadium-dependent haloperoxidase"/>
    <property type="match status" value="1"/>
</dbReference>
<feature type="transmembrane region" description="Helical" evidence="1">
    <location>
        <begin position="184"/>
        <end position="202"/>
    </location>
</feature>
<feature type="domain" description="Phosphatidic acid phosphatase type 2/haloperoxidase" evidence="2">
    <location>
        <begin position="88"/>
        <end position="199"/>
    </location>
</feature>
<evidence type="ECO:0000259" key="2">
    <source>
        <dbReference type="SMART" id="SM00014"/>
    </source>
</evidence>
<gene>
    <name evidence="3" type="ORF">RYX45_01680</name>
</gene>
<dbReference type="PANTHER" id="PTHR14969:SF13">
    <property type="entry name" value="AT30094P"/>
    <property type="match status" value="1"/>
</dbReference>
<sequence>MKKKIPYKVLIPFILLFAFFLITTYSVLRGYTLSVDRLIVENIAAFHTDLLTKMMTFFSFIGATRPVIVISLLFLGVIYLKYRHLQDVILFALVSLGSVTLNVVLKMTIKRARPESSLIVESGYSYPSAHTMAAVSLYGMIIYLLWKHTSTVKARIILITFGVSMILMIAFSRIYLGVHYASDIIGGVLISSFWLLTLLTIFQRYRKKEKKKSTQKDTC</sequence>
<accession>A0AAJ2KY29</accession>
<feature type="transmembrane region" description="Helical" evidence="1">
    <location>
        <begin position="9"/>
        <end position="28"/>
    </location>
</feature>
<dbReference type="Pfam" id="PF01569">
    <property type="entry name" value="PAP2"/>
    <property type="match status" value="1"/>
</dbReference>
<feature type="transmembrane region" description="Helical" evidence="1">
    <location>
        <begin position="129"/>
        <end position="146"/>
    </location>
</feature>
<feature type="transmembrane region" description="Helical" evidence="1">
    <location>
        <begin position="87"/>
        <end position="109"/>
    </location>
</feature>
<dbReference type="Gene3D" id="1.20.144.10">
    <property type="entry name" value="Phosphatidic acid phosphatase type 2/haloperoxidase"/>
    <property type="match status" value="1"/>
</dbReference>
<dbReference type="PANTHER" id="PTHR14969">
    <property type="entry name" value="SPHINGOSINE-1-PHOSPHATE PHOSPHOHYDROLASE"/>
    <property type="match status" value="1"/>
</dbReference>
<feature type="transmembrane region" description="Helical" evidence="1">
    <location>
        <begin position="158"/>
        <end position="178"/>
    </location>
</feature>
<reference evidence="3" key="1">
    <citation type="submission" date="2023-10" db="EMBL/GenBank/DDBJ databases">
        <title>Screening of Alkalihalophilus pseudofirmusBZ-TG-HK211 and Its Alleviation of Salt Stress on Rapeseed Growth.</title>
        <authorList>
            <person name="Zhao B."/>
            <person name="Guo T."/>
        </authorList>
    </citation>
    <scope>NUCLEOTIDE SEQUENCE</scope>
    <source>
        <strain evidence="3">BZ-TG-HK211</strain>
    </source>
</reference>
<evidence type="ECO:0000256" key="1">
    <source>
        <dbReference type="SAM" id="Phobius"/>
    </source>
</evidence>
<proteinExistence type="predicted"/>
<dbReference type="InterPro" id="IPR036938">
    <property type="entry name" value="PAP2/HPO_sf"/>
</dbReference>
<evidence type="ECO:0000313" key="4">
    <source>
        <dbReference type="Proteomes" id="UP001285636"/>
    </source>
</evidence>
<protein>
    <submittedName>
        <fullName evidence="3">Phosphatase PAP2 family protein</fullName>
    </submittedName>
</protein>
<dbReference type="AlphaFoldDB" id="A0AAJ2KY29"/>
<evidence type="ECO:0000313" key="3">
    <source>
        <dbReference type="EMBL" id="MDV2883873.1"/>
    </source>
</evidence>
<keyword evidence="1" id="KW-0812">Transmembrane</keyword>
<name>A0AAJ2KY29_ALKPS</name>
<comment type="caution">
    <text evidence="3">The sequence shown here is derived from an EMBL/GenBank/DDBJ whole genome shotgun (WGS) entry which is preliminary data.</text>
</comment>